<dbReference type="InterPro" id="IPR008922">
    <property type="entry name" value="Di-copper_centre_dom_sf"/>
</dbReference>
<dbReference type="OrthoDB" id="6132182at2759"/>
<dbReference type="InterPro" id="IPR002227">
    <property type="entry name" value="Tyrosinase_Cu-bd"/>
</dbReference>
<dbReference type="EMBL" id="JNBS01001933">
    <property type="protein sequence ID" value="OQR97033.1"/>
    <property type="molecule type" value="Genomic_DNA"/>
</dbReference>
<keyword evidence="8" id="KW-1185">Reference proteome</keyword>
<dbReference type="GO" id="GO:0046872">
    <property type="term" value="F:metal ion binding"/>
    <property type="evidence" value="ECO:0007669"/>
    <property type="project" value="UniProtKB-KW"/>
</dbReference>
<dbReference type="InterPro" id="IPR050316">
    <property type="entry name" value="Tyrosinase/Hemocyanin"/>
</dbReference>
<feature type="chain" id="PRO_5002036969" evidence="4">
    <location>
        <begin position="18"/>
        <end position="513"/>
    </location>
</feature>
<evidence type="ECO:0000256" key="4">
    <source>
        <dbReference type="SAM" id="SignalP"/>
    </source>
</evidence>
<dbReference type="Pfam" id="PF00264">
    <property type="entry name" value="Tyrosinase"/>
    <property type="match status" value="1"/>
</dbReference>
<name>A0A0A7CM93_9STRA</name>
<proteinExistence type="predicted"/>
<dbReference type="PANTHER" id="PTHR11474:SF126">
    <property type="entry name" value="TYROSINASE-LIKE PROTEIN TYR-1-RELATED"/>
    <property type="match status" value="1"/>
</dbReference>
<feature type="coiled-coil region" evidence="3">
    <location>
        <begin position="390"/>
        <end position="417"/>
    </location>
</feature>
<evidence type="ECO:0000313" key="6">
    <source>
        <dbReference type="EMBL" id="AIG55608.1"/>
    </source>
</evidence>
<dbReference type="Proteomes" id="UP000243217">
    <property type="component" value="Unassembled WGS sequence"/>
</dbReference>
<evidence type="ECO:0000256" key="3">
    <source>
        <dbReference type="SAM" id="Coils"/>
    </source>
</evidence>
<feature type="signal peptide" evidence="4">
    <location>
        <begin position="1"/>
        <end position="17"/>
    </location>
</feature>
<dbReference type="SUPFAM" id="SSF48056">
    <property type="entry name" value="Di-copper centre-containing domain"/>
    <property type="match status" value="1"/>
</dbReference>
<dbReference type="PANTHER" id="PTHR11474">
    <property type="entry name" value="TYROSINASE FAMILY MEMBER"/>
    <property type="match status" value="1"/>
</dbReference>
<organism evidence="6">
    <name type="scientific">Thraustotheca clavata</name>
    <dbReference type="NCBI Taxonomy" id="74557"/>
    <lineage>
        <taxon>Eukaryota</taxon>
        <taxon>Sar</taxon>
        <taxon>Stramenopiles</taxon>
        <taxon>Oomycota</taxon>
        <taxon>Saprolegniomycetes</taxon>
        <taxon>Saprolegniales</taxon>
        <taxon>Achlyaceae</taxon>
        <taxon>Thraustotheca</taxon>
    </lineage>
</organism>
<evidence type="ECO:0000256" key="2">
    <source>
        <dbReference type="ARBA" id="ARBA00023008"/>
    </source>
</evidence>
<dbReference type="STRING" id="74557.A0A0A7CM93"/>
<feature type="domain" description="Tyrosinase copper-binding" evidence="5">
    <location>
        <begin position="97"/>
        <end position="269"/>
    </location>
</feature>
<keyword evidence="4" id="KW-0732">Signal</keyword>
<keyword evidence="2" id="KW-0186">Copper</keyword>
<evidence type="ECO:0000256" key="1">
    <source>
        <dbReference type="ARBA" id="ARBA00022723"/>
    </source>
</evidence>
<accession>A0A0A7CM93</accession>
<evidence type="ECO:0000259" key="5">
    <source>
        <dbReference type="Pfam" id="PF00264"/>
    </source>
</evidence>
<evidence type="ECO:0000313" key="8">
    <source>
        <dbReference type="Proteomes" id="UP000243217"/>
    </source>
</evidence>
<protein>
    <submittedName>
        <fullName evidence="6">Secreted protein</fullName>
    </submittedName>
</protein>
<gene>
    <name evidence="7" type="ORF">THRCLA_07107</name>
</gene>
<sequence length="513" mass="57322">MQFILWCLILFVNYVYPQINTITFPPSPTPPRTLTPCPFPSVRRPWLSLSSDEKQTYLDAVALGMDKGYHFYFMQILSDPTTNFEFYQTCGWAYSSRRLLLAYQTMLQSLGPQYACLTIPYWDYFADFAQIQTGSCNGNLSNCSSILTEMGGNSGAQTTLIMDQVPVTGASTGTYPLNHFCELYNISCSGFVPRGNWNVSFPTGFGYGTMVNLLNTSPNFYSYTFGLKNTIHNYMHLALGGAMANGNRTMADMLFFSQHAALDMMVQIYIECYLGTDIPTTIKKSSSIAFSICGPTIATLSLWPRQTSNITHRLPLSYANQSTIVDAANHPIIGQFFSPLPTAYFQYVDTNDLGAYSYNYDRNLMVSSLLTNGFICPISLHRRRLRAEAKESAKSKRNEAVKKVNEVKNQVIDMAKELCQDNKKCALALYATVECILFPPKNQACDGDKLYCATEMYVVTDGVARFAKLQEICPFLNSSEAMNNKTLTLVNFMTDLLPGSKGTTETIILTNNP</sequence>
<dbReference type="AlphaFoldDB" id="A0A0A7CM93"/>
<dbReference type="EMBL" id="KM038147">
    <property type="protein sequence ID" value="AIG55608.1"/>
    <property type="molecule type" value="Genomic_DNA"/>
</dbReference>
<keyword evidence="3" id="KW-0175">Coiled coil</keyword>
<dbReference type="Gene3D" id="1.10.1280.10">
    <property type="entry name" value="Di-copper center containing domain from catechol oxidase"/>
    <property type="match status" value="1"/>
</dbReference>
<reference evidence="6 8" key="1">
    <citation type="journal article" date="2014" name="Genome Biol. Evol.">
        <title>The secreted proteins of Achlya hypogyna and Thraustotheca clavata identify the ancestral oomycete secretome and reveal gene acquisitions by horizontal gene transfer.</title>
        <authorList>
            <person name="Misner I."/>
            <person name="Blouin N."/>
            <person name="Leonard G."/>
            <person name="Richards T.A."/>
            <person name="Lane C.E."/>
        </authorList>
    </citation>
    <scope>NUCLEOTIDE SEQUENCE</scope>
    <source>
        <strain evidence="6 8">ATCC 34112</strain>
    </source>
</reference>
<evidence type="ECO:0000313" key="7">
    <source>
        <dbReference type="EMBL" id="OQR97033.1"/>
    </source>
</evidence>
<keyword evidence="1" id="KW-0479">Metal-binding</keyword>
<dbReference type="GO" id="GO:0016491">
    <property type="term" value="F:oxidoreductase activity"/>
    <property type="evidence" value="ECO:0007669"/>
    <property type="project" value="InterPro"/>
</dbReference>